<protein>
    <submittedName>
        <fullName evidence="1">Uncharacterized protein</fullName>
    </submittedName>
</protein>
<accession>A0A839RXV9</accession>
<keyword evidence="2" id="KW-1185">Reference proteome</keyword>
<evidence type="ECO:0000313" key="2">
    <source>
        <dbReference type="Proteomes" id="UP000550714"/>
    </source>
</evidence>
<reference evidence="1 2" key="1">
    <citation type="submission" date="2020-08" db="EMBL/GenBank/DDBJ databases">
        <title>Genomic Encyclopedia of Type Strains, Phase III (KMG-III): the genomes of soil and plant-associated and newly described type strains.</title>
        <authorList>
            <person name="Whitman W."/>
        </authorList>
    </citation>
    <scope>NUCLEOTIDE SEQUENCE [LARGE SCALE GENOMIC DNA]</scope>
    <source>
        <strain evidence="1 2">CECT 8577</strain>
    </source>
</reference>
<dbReference type="EMBL" id="JACHWU010000001">
    <property type="protein sequence ID" value="MBB3050025.1"/>
    <property type="molecule type" value="Genomic_DNA"/>
</dbReference>
<gene>
    <name evidence="1" type="ORF">FHS23_001020</name>
</gene>
<evidence type="ECO:0000313" key="1">
    <source>
        <dbReference type="EMBL" id="MBB3050025.1"/>
    </source>
</evidence>
<name>A0A839RXV9_9PSEU</name>
<dbReference type="Proteomes" id="UP000550714">
    <property type="component" value="Unassembled WGS sequence"/>
</dbReference>
<comment type="caution">
    <text evidence="1">The sequence shown here is derived from an EMBL/GenBank/DDBJ whole genome shotgun (WGS) entry which is preliminary data.</text>
</comment>
<proteinExistence type="predicted"/>
<sequence>MLAGAVFAWGGQFAPCGSRLNHHARRVWPWPISNGAVWWARTAVGRWDSDRAHAQQRCISLRGWMPSVHAARARVANGSDEGRCAFSIEKLGCI</sequence>
<dbReference type="AlphaFoldDB" id="A0A839RXV9"/>
<organism evidence="1 2">
    <name type="scientific">Prauserella isguenensis</name>
    <dbReference type="NCBI Taxonomy" id="1470180"/>
    <lineage>
        <taxon>Bacteria</taxon>
        <taxon>Bacillati</taxon>
        <taxon>Actinomycetota</taxon>
        <taxon>Actinomycetes</taxon>
        <taxon>Pseudonocardiales</taxon>
        <taxon>Pseudonocardiaceae</taxon>
        <taxon>Prauserella</taxon>
    </lineage>
</organism>